<dbReference type="Proteomes" id="UP001383192">
    <property type="component" value="Unassembled WGS sequence"/>
</dbReference>
<reference evidence="2 3" key="1">
    <citation type="submission" date="2024-01" db="EMBL/GenBank/DDBJ databases">
        <title>A draft genome for a cacao thread blight-causing isolate of Paramarasmius palmivorus.</title>
        <authorList>
            <person name="Baruah I.K."/>
            <person name="Bukari Y."/>
            <person name="Amoako-Attah I."/>
            <person name="Meinhardt L.W."/>
            <person name="Bailey B.A."/>
            <person name="Cohen S.P."/>
        </authorList>
    </citation>
    <scope>NUCLEOTIDE SEQUENCE [LARGE SCALE GENOMIC DNA]</scope>
    <source>
        <strain evidence="2 3">GH-12</strain>
    </source>
</reference>
<evidence type="ECO:0000313" key="2">
    <source>
        <dbReference type="EMBL" id="KAK7024585.1"/>
    </source>
</evidence>
<feature type="region of interest" description="Disordered" evidence="1">
    <location>
        <begin position="225"/>
        <end position="259"/>
    </location>
</feature>
<protein>
    <submittedName>
        <fullName evidence="2">Uncharacterized protein</fullName>
    </submittedName>
</protein>
<organism evidence="2 3">
    <name type="scientific">Paramarasmius palmivorus</name>
    <dbReference type="NCBI Taxonomy" id="297713"/>
    <lineage>
        <taxon>Eukaryota</taxon>
        <taxon>Fungi</taxon>
        <taxon>Dikarya</taxon>
        <taxon>Basidiomycota</taxon>
        <taxon>Agaricomycotina</taxon>
        <taxon>Agaricomycetes</taxon>
        <taxon>Agaricomycetidae</taxon>
        <taxon>Agaricales</taxon>
        <taxon>Marasmiineae</taxon>
        <taxon>Marasmiaceae</taxon>
        <taxon>Paramarasmius</taxon>
    </lineage>
</organism>
<proteinExistence type="predicted"/>
<accession>A0AAW0BFE2</accession>
<dbReference type="EMBL" id="JAYKXP010000120">
    <property type="protein sequence ID" value="KAK7024585.1"/>
    <property type="molecule type" value="Genomic_DNA"/>
</dbReference>
<feature type="compositionally biased region" description="Basic and acidic residues" evidence="1">
    <location>
        <begin position="249"/>
        <end position="259"/>
    </location>
</feature>
<sequence length="259" mass="29723">MDPSLKDPLWPANKPAPRTDREVCALNAWIAEEDMFDFRGIGLFLGTKCLAPRLVAVPVTVERVTSNIWDIHADFWVTSRKPGICVVEMLSDVKEVLSNGQYMAFFYPNLRQPKLDPLLDLNEAWLGWHKQDGCVFHRLLQHEEHDYRLFGPMLVVKHDINGRFLDIRKDDIDRALKAVKSALMEKDQRGRRLLDGTFKSLPVPGRPDNDEENWLDDVSNLESQVLSQAPEKNPEITSREVPSLVAGDDQQRRREKNNA</sequence>
<name>A0AAW0BFE2_9AGAR</name>
<evidence type="ECO:0000256" key="1">
    <source>
        <dbReference type="SAM" id="MobiDB-lite"/>
    </source>
</evidence>
<gene>
    <name evidence="2" type="ORF">VNI00_016190</name>
</gene>
<comment type="caution">
    <text evidence="2">The sequence shown here is derived from an EMBL/GenBank/DDBJ whole genome shotgun (WGS) entry which is preliminary data.</text>
</comment>
<dbReference type="AlphaFoldDB" id="A0AAW0BFE2"/>
<keyword evidence="3" id="KW-1185">Reference proteome</keyword>
<evidence type="ECO:0000313" key="3">
    <source>
        <dbReference type="Proteomes" id="UP001383192"/>
    </source>
</evidence>